<evidence type="ECO:0000313" key="1">
    <source>
        <dbReference type="EnsemblMetazoa" id="XP_038072706.1"/>
    </source>
</evidence>
<reference evidence="1" key="1">
    <citation type="submission" date="2022-11" db="UniProtKB">
        <authorList>
            <consortium name="EnsemblMetazoa"/>
        </authorList>
    </citation>
    <scope>IDENTIFICATION</scope>
</reference>
<protein>
    <recommendedName>
        <fullName evidence="3">Cytochrome oxidase complex assembly protein 1</fullName>
    </recommendedName>
</protein>
<keyword evidence="2" id="KW-1185">Reference proteome</keyword>
<organism evidence="1 2">
    <name type="scientific">Patiria miniata</name>
    <name type="common">Bat star</name>
    <name type="synonym">Asterina miniata</name>
    <dbReference type="NCBI Taxonomy" id="46514"/>
    <lineage>
        <taxon>Eukaryota</taxon>
        <taxon>Metazoa</taxon>
        <taxon>Echinodermata</taxon>
        <taxon>Eleutherozoa</taxon>
        <taxon>Asterozoa</taxon>
        <taxon>Asteroidea</taxon>
        <taxon>Valvatacea</taxon>
        <taxon>Valvatida</taxon>
        <taxon>Asterinidae</taxon>
        <taxon>Patiria</taxon>
    </lineage>
</organism>
<dbReference type="GO" id="GO:0032981">
    <property type="term" value="P:mitochondrial respiratory chain complex I assembly"/>
    <property type="evidence" value="ECO:0007669"/>
    <property type="project" value="TreeGrafter"/>
</dbReference>
<dbReference type="GO" id="GO:0005743">
    <property type="term" value="C:mitochondrial inner membrane"/>
    <property type="evidence" value="ECO:0007669"/>
    <property type="project" value="TreeGrafter"/>
</dbReference>
<dbReference type="AlphaFoldDB" id="A0A914B9B1"/>
<evidence type="ECO:0000313" key="2">
    <source>
        <dbReference type="Proteomes" id="UP000887568"/>
    </source>
</evidence>
<evidence type="ECO:0008006" key="3">
    <source>
        <dbReference type="Google" id="ProtNLM"/>
    </source>
</evidence>
<proteinExistence type="predicted"/>
<dbReference type="PANTHER" id="PTHR47148">
    <property type="entry name" value="CYTOCHROME C OXIDASE ASSEMBLY FACTOR 1 HOMOLOG"/>
    <property type="match status" value="1"/>
</dbReference>
<name>A0A914B9B1_PATMI</name>
<dbReference type="Pfam" id="PF08695">
    <property type="entry name" value="Coa1"/>
    <property type="match status" value="1"/>
</dbReference>
<accession>A0A914B9B1</accession>
<dbReference type="Proteomes" id="UP000887568">
    <property type="component" value="Unplaced"/>
</dbReference>
<dbReference type="GO" id="GO:0033617">
    <property type="term" value="P:mitochondrial respiratory chain complex IV assembly"/>
    <property type="evidence" value="ECO:0007669"/>
    <property type="project" value="TreeGrafter"/>
</dbReference>
<dbReference type="InterPro" id="IPR014807">
    <property type="entry name" value="Coa1"/>
</dbReference>
<dbReference type="RefSeq" id="XP_038072706.1">
    <property type="nucleotide sequence ID" value="XM_038216778.1"/>
</dbReference>
<dbReference type="PANTHER" id="PTHR47148:SF1">
    <property type="entry name" value="CYTOCHROME C OXIDASE ASSEMBLY FACTOR 1 HOMOLOG"/>
    <property type="match status" value="1"/>
</dbReference>
<dbReference type="GeneID" id="119741106"/>
<sequence length="145" mass="15850">MSLPTLKKIAAYGGVLSVLGAGYFFKKIQDGLAAGSYYSQSMTILREHPGASEVLGHPIRSKFLNLGDSFNVVNAAEAKLAIPVKGSKRRGTLYTWSDRQGQGWEVKKLQLQLRDTKRKVTIYAIGAKSEEGDMDNQDAAEVVDD</sequence>
<dbReference type="OrthoDB" id="10037790at2759"/>
<dbReference type="EnsemblMetazoa" id="XM_038216778.1">
    <property type="protein sequence ID" value="XP_038072706.1"/>
    <property type="gene ID" value="LOC119741106"/>
</dbReference>
<dbReference type="OMA" id="GTLYFWA"/>